<proteinExistence type="predicted"/>
<keyword evidence="4 7" id="KW-0812">Transmembrane</keyword>
<dbReference type="RefSeq" id="XP_003383587.1">
    <property type="nucleotide sequence ID" value="XM_003383539.1"/>
</dbReference>
<evidence type="ECO:0000313" key="10">
    <source>
        <dbReference type="Proteomes" id="UP000007879"/>
    </source>
</evidence>
<feature type="transmembrane region" description="Helical" evidence="7">
    <location>
        <begin position="163"/>
        <end position="183"/>
    </location>
</feature>
<keyword evidence="5 7" id="KW-1133">Transmembrane helix</keyword>
<feature type="transmembrane region" description="Helical" evidence="7">
    <location>
        <begin position="121"/>
        <end position="151"/>
    </location>
</feature>
<dbReference type="AlphaFoldDB" id="A0AAN0I9Z0"/>
<dbReference type="Proteomes" id="UP000007879">
    <property type="component" value="Unassembled WGS sequence"/>
</dbReference>
<evidence type="ECO:0000256" key="3">
    <source>
        <dbReference type="ARBA" id="ARBA00022475"/>
    </source>
</evidence>
<dbReference type="EnsemblMetazoa" id="XM_003383539.1">
    <property type="protein sequence ID" value="XP_003383587.1"/>
    <property type="gene ID" value="LOC100636901"/>
</dbReference>
<feature type="transmembrane region" description="Helical" evidence="7">
    <location>
        <begin position="515"/>
        <end position="537"/>
    </location>
</feature>
<dbReference type="Pfam" id="PF03600">
    <property type="entry name" value="CitMHS"/>
    <property type="match status" value="1"/>
</dbReference>
<feature type="transmembrane region" description="Helical" evidence="7">
    <location>
        <begin position="371"/>
        <end position="390"/>
    </location>
</feature>
<evidence type="ECO:0000256" key="5">
    <source>
        <dbReference type="ARBA" id="ARBA00022989"/>
    </source>
</evidence>
<evidence type="ECO:0000256" key="2">
    <source>
        <dbReference type="ARBA" id="ARBA00022448"/>
    </source>
</evidence>
<evidence type="ECO:0000259" key="8">
    <source>
        <dbReference type="Pfam" id="PF03600"/>
    </source>
</evidence>
<evidence type="ECO:0000256" key="7">
    <source>
        <dbReference type="SAM" id="Phobius"/>
    </source>
</evidence>
<dbReference type="PANTHER" id="PTHR43302">
    <property type="entry name" value="TRANSPORTER ARSB-RELATED"/>
    <property type="match status" value="1"/>
</dbReference>
<dbReference type="InterPro" id="IPR004680">
    <property type="entry name" value="Cit_transptr-like_dom"/>
</dbReference>
<evidence type="ECO:0000256" key="6">
    <source>
        <dbReference type="ARBA" id="ARBA00023136"/>
    </source>
</evidence>
<feature type="transmembrane region" description="Helical" evidence="7">
    <location>
        <begin position="557"/>
        <end position="581"/>
    </location>
</feature>
<feature type="transmembrane region" description="Helical" evidence="7">
    <location>
        <begin position="471"/>
        <end position="495"/>
    </location>
</feature>
<name>A0AAN0I9Z0_AMPQE</name>
<keyword evidence="10" id="KW-1185">Reference proteome</keyword>
<accession>A0AAN0I9Z0</accession>
<dbReference type="KEGG" id="aqu:100636901"/>
<feature type="transmembrane region" description="Helical" evidence="7">
    <location>
        <begin position="428"/>
        <end position="446"/>
    </location>
</feature>
<feature type="transmembrane region" description="Helical" evidence="7">
    <location>
        <begin position="80"/>
        <end position="98"/>
    </location>
</feature>
<protein>
    <recommendedName>
        <fullName evidence="8">Citrate transporter-like domain-containing protein</fullName>
    </recommendedName>
</protein>
<feature type="transmembrane region" description="Helical" evidence="7">
    <location>
        <begin position="203"/>
        <end position="225"/>
    </location>
</feature>
<feature type="domain" description="Citrate transporter-like" evidence="8">
    <location>
        <begin position="46"/>
        <end position="523"/>
    </location>
</feature>
<evidence type="ECO:0000256" key="4">
    <source>
        <dbReference type="ARBA" id="ARBA00022692"/>
    </source>
</evidence>
<evidence type="ECO:0000313" key="9">
    <source>
        <dbReference type="EnsemblMetazoa" id="XP_003383587.1"/>
    </source>
</evidence>
<dbReference type="GO" id="GO:0005886">
    <property type="term" value="C:plasma membrane"/>
    <property type="evidence" value="ECO:0007669"/>
    <property type="project" value="UniProtKB-SubCell"/>
</dbReference>
<feature type="transmembrane region" description="Helical" evidence="7">
    <location>
        <begin position="21"/>
        <end position="39"/>
    </location>
</feature>
<keyword evidence="2" id="KW-0813">Transport</keyword>
<reference evidence="10" key="1">
    <citation type="journal article" date="2010" name="Nature">
        <title>The Amphimedon queenslandica genome and the evolution of animal complexity.</title>
        <authorList>
            <person name="Srivastava M."/>
            <person name="Simakov O."/>
            <person name="Chapman J."/>
            <person name="Fahey B."/>
            <person name="Gauthier M.E."/>
            <person name="Mitros T."/>
            <person name="Richards G.S."/>
            <person name="Conaco C."/>
            <person name="Dacre M."/>
            <person name="Hellsten U."/>
            <person name="Larroux C."/>
            <person name="Putnam N.H."/>
            <person name="Stanke M."/>
            <person name="Adamska M."/>
            <person name="Darling A."/>
            <person name="Degnan S.M."/>
            <person name="Oakley T.H."/>
            <person name="Plachetzki D.C."/>
            <person name="Zhai Y."/>
            <person name="Adamski M."/>
            <person name="Calcino A."/>
            <person name="Cummins S.F."/>
            <person name="Goodstein D.M."/>
            <person name="Harris C."/>
            <person name="Jackson D.J."/>
            <person name="Leys S.P."/>
            <person name="Shu S."/>
            <person name="Woodcroft B.J."/>
            <person name="Vervoort M."/>
            <person name="Kosik K.S."/>
            <person name="Manning G."/>
            <person name="Degnan B.M."/>
            <person name="Rokhsar D.S."/>
        </authorList>
    </citation>
    <scope>NUCLEOTIDE SEQUENCE [LARGE SCALE GENOMIC DNA]</scope>
</reference>
<organism evidence="9 10">
    <name type="scientific">Amphimedon queenslandica</name>
    <name type="common">Sponge</name>
    <dbReference type="NCBI Taxonomy" id="400682"/>
    <lineage>
        <taxon>Eukaryota</taxon>
        <taxon>Metazoa</taxon>
        <taxon>Porifera</taxon>
        <taxon>Demospongiae</taxon>
        <taxon>Heteroscleromorpha</taxon>
        <taxon>Haplosclerida</taxon>
        <taxon>Niphatidae</taxon>
        <taxon>Amphimedon</taxon>
    </lineage>
</organism>
<evidence type="ECO:0000256" key="1">
    <source>
        <dbReference type="ARBA" id="ARBA00004651"/>
    </source>
</evidence>
<dbReference type="GeneID" id="100636901"/>
<keyword evidence="3" id="KW-1003">Cell membrane</keyword>
<comment type="subcellular location">
    <subcellularLocation>
        <location evidence="1">Cell membrane</location>
        <topology evidence="1">Multi-pass membrane protein</topology>
    </subcellularLocation>
</comment>
<dbReference type="PANTHER" id="PTHR43302:SF5">
    <property type="entry name" value="TRANSPORTER ARSB-RELATED"/>
    <property type="match status" value="1"/>
</dbReference>
<keyword evidence="6 7" id="KW-0472">Membrane</keyword>
<dbReference type="GO" id="GO:0055085">
    <property type="term" value="P:transmembrane transport"/>
    <property type="evidence" value="ECO:0007669"/>
    <property type="project" value="InterPro"/>
</dbReference>
<sequence>MDNSSTGNSNASDIGCSFDANLYKQITGSILFAIVWPFVVLDMKWFPLGRPAAALVGAALMVLFQVISQNDVYEIEGQKGNLQTMFLLVGMMMLSHYYDREGILKVVMLKIFGQNKPFRSIMWKVCLMSALLASFITNDATCLVVTPLILTEFIKQKRDTWELLPLCLSIATSANIGSSATIFGNPQNAFIASKAGVTLLQFFIAELPAAILGLSLNIGLIYLFIFIRKKILKSKEGELHITEPSIDNRDTAKHGGQIFILEEREAIAKGFEGPEDPTTASICSGVSLHKEREANAASFDQCEETGGTSGIMHKSTGLPAGMATSSENVSKDETTINKTFPDSVTKGSSFQDEANNNKDKNKKFRAIRQKIFLVWLIFVTLLMIVLLAIPHSVADFNLGCIPLAASIFTMLMDTILNRKYAYDVMVKIDWTVILMFMGLFVWLRGFQSTCFPYIVFKHLAPYMNLHTIEGVLLFSVFVIIGSNIFSNVPLVILIVNRISGLCGDAPCEGPLGGLLLAWISTIAGNFTLIGSVANLIVAEKARSSANFRVTFLGYLVFGFPSTLLIIYVCLPVVYYMGLLAAKI</sequence>
<reference evidence="9" key="2">
    <citation type="submission" date="2024-06" db="UniProtKB">
        <authorList>
            <consortium name="EnsemblMetazoa"/>
        </authorList>
    </citation>
    <scope>IDENTIFICATION</scope>
</reference>
<feature type="transmembrane region" description="Helical" evidence="7">
    <location>
        <begin position="51"/>
        <end position="68"/>
    </location>
</feature>